<dbReference type="SUPFAM" id="SSF53092">
    <property type="entry name" value="Creatinase/prolidase N-terminal domain"/>
    <property type="match status" value="1"/>
</dbReference>
<organism evidence="10 11">
    <name type="scientific">Polaribacter atrinae</name>
    <dbReference type="NCBI Taxonomy" id="1333662"/>
    <lineage>
        <taxon>Bacteria</taxon>
        <taxon>Pseudomonadati</taxon>
        <taxon>Bacteroidota</taxon>
        <taxon>Flavobacteriia</taxon>
        <taxon>Flavobacteriales</taxon>
        <taxon>Flavobacteriaceae</taxon>
    </lineage>
</organism>
<feature type="domain" description="Aminopeptidase P N-terminal" evidence="9">
    <location>
        <begin position="27"/>
        <end position="161"/>
    </location>
</feature>
<evidence type="ECO:0000256" key="8">
    <source>
        <dbReference type="SAM" id="SignalP"/>
    </source>
</evidence>
<evidence type="ECO:0000256" key="7">
    <source>
        <dbReference type="ARBA" id="ARBA00023211"/>
    </source>
</evidence>
<comment type="caution">
    <text evidence="10">The sequence shown here is derived from an EMBL/GenBank/DDBJ whole genome shotgun (WGS) entry which is preliminary data.</text>
</comment>
<dbReference type="AlphaFoldDB" id="A0A176TFA1"/>
<dbReference type="Pfam" id="PF05195">
    <property type="entry name" value="AMP_N"/>
    <property type="match status" value="1"/>
</dbReference>
<dbReference type="Gene3D" id="3.90.230.10">
    <property type="entry name" value="Creatinase/methionine aminopeptidase superfamily"/>
    <property type="match status" value="1"/>
</dbReference>
<keyword evidence="5" id="KW-0479">Metal-binding</keyword>
<comment type="catalytic activity">
    <reaction evidence="1">
        <text>Release of any N-terminal amino acid, including proline, that is linked to proline, even from a dipeptide or tripeptide.</text>
        <dbReference type="EC" id="3.4.11.9"/>
    </reaction>
</comment>
<dbReference type="CDD" id="cd01087">
    <property type="entry name" value="Prolidase"/>
    <property type="match status" value="1"/>
</dbReference>
<dbReference type="EMBL" id="LVWE01000004">
    <property type="protein sequence ID" value="OAD46223.1"/>
    <property type="molecule type" value="Genomic_DNA"/>
</dbReference>
<name>A0A176TFA1_9FLAO</name>
<keyword evidence="7" id="KW-0464">Manganese</keyword>
<keyword evidence="10" id="KW-0645">Protease</keyword>
<feature type="signal peptide" evidence="8">
    <location>
        <begin position="1"/>
        <end position="20"/>
    </location>
</feature>
<sequence length="544" mass="61714">MKVFNFLCITLLLFTLHAVAQGPTDFLSKEFHKGRREALRSKMPQNSVAVVFANPVRNRANDVDYVFHQDPNFYYLTGYREPNAVLVLFSENQTDAKGTSYNEILYVQKKDAQAEMWYGTRLGAVGAAKELGFSTVMNGEDFINSQIDFKKFNRVFIEKFNDDYRNSTRNKAEIYDLVASFKEVSGFNEIQFSSEYVEKVHQAIANVPDKKLIELSRKINQELTRYPELKKDKLIMDFASAKNDNELKDYQQKISLNLEAIKENNFDFSFLPNNLATLREVKTEEEIKLLTKAIRISAIGQIEVMKAMKPHMSETELQGIHEFVYKKYGAEYEGYPSIVGAGNNGCILHYIENNKTKIGNDLVLMDLGAEYRGFTADVTRTIPANGKFTKAQEEIYNIVYKAQEAGIALYVVGGSMSAPNRAAVKIVNEGLYKLGIIKSIDEKHNYLPHGTIHHIGLDVHDPGNYNNFEENMIATMEPGIYIPEGSNCDKKYWGIGIRIEDDILVTKNGPVNLSAEAPRTVKEIEKMMAKKSVLDDFVLPNLDK</sequence>
<keyword evidence="8" id="KW-0732">Signal</keyword>
<evidence type="ECO:0000256" key="1">
    <source>
        <dbReference type="ARBA" id="ARBA00001424"/>
    </source>
</evidence>
<dbReference type="GO" id="GO:0005829">
    <property type="term" value="C:cytosol"/>
    <property type="evidence" value="ECO:0007669"/>
    <property type="project" value="TreeGrafter"/>
</dbReference>
<keyword evidence="6" id="KW-0378">Hydrolase</keyword>
<dbReference type="InterPro" id="IPR052433">
    <property type="entry name" value="X-Pro_dipept-like"/>
</dbReference>
<dbReference type="Gene3D" id="3.40.350.10">
    <property type="entry name" value="Creatinase/prolidase N-terminal domain"/>
    <property type="match status" value="1"/>
</dbReference>
<dbReference type="STRING" id="1333662.LPB303_03325"/>
<protein>
    <recommendedName>
        <fullName evidence="4">Xaa-Pro aminopeptidase</fullName>
        <ecNumber evidence="4">3.4.11.9</ecNumber>
    </recommendedName>
</protein>
<dbReference type="PANTHER" id="PTHR43226">
    <property type="entry name" value="XAA-PRO AMINOPEPTIDASE 3"/>
    <property type="match status" value="1"/>
</dbReference>
<dbReference type="InterPro" id="IPR007865">
    <property type="entry name" value="Aminopep_P_N"/>
</dbReference>
<evidence type="ECO:0000256" key="6">
    <source>
        <dbReference type="ARBA" id="ARBA00022801"/>
    </source>
</evidence>
<comment type="similarity">
    <text evidence="3">Belongs to the peptidase M24B family.</text>
</comment>
<keyword evidence="10" id="KW-0031">Aminopeptidase</keyword>
<dbReference type="Proteomes" id="UP000076923">
    <property type="component" value="Unassembled WGS sequence"/>
</dbReference>
<dbReference type="SMART" id="SM01011">
    <property type="entry name" value="AMP_N"/>
    <property type="match status" value="1"/>
</dbReference>
<dbReference type="GO" id="GO:0006508">
    <property type="term" value="P:proteolysis"/>
    <property type="evidence" value="ECO:0007669"/>
    <property type="project" value="TreeGrafter"/>
</dbReference>
<dbReference type="EC" id="3.4.11.9" evidence="4"/>
<comment type="cofactor">
    <cofactor evidence="2">
        <name>Mn(2+)</name>
        <dbReference type="ChEBI" id="CHEBI:29035"/>
    </cofactor>
</comment>
<dbReference type="InterPro" id="IPR000994">
    <property type="entry name" value="Pept_M24"/>
</dbReference>
<dbReference type="OrthoDB" id="9806388at2"/>
<dbReference type="InterPro" id="IPR029149">
    <property type="entry name" value="Creatin/AminoP/Spt16_N"/>
</dbReference>
<evidence type="ECO:0000256" key="4">
    <source>
        <dbReference type="ARBA" id="ARBA00012574"/>
    </source>
</evidence>
<dbReference type="RefSeq" id="WP_068448096.1">
    <property type="nucleotide sequence ID" value="NZ_CANKUV010000003.1"/>
</dbReference>
<dbReference type="GO" id="GO:0030145">
    <property type="term" value="F:manganese ion binding"/>
    <property type="evidence" value="ECO:0007669"/>
    <property type="project" value="InterPro"/>
</dbReference>
<dbReference type="Pfam" id="PF00557">
    <property type="entry name" value="Peptidase_M24"/>
    <property type="match status" value="1"/>
</dbReference>
<dbReference type="GO" id="GO:0070006">
    <property type="term" value="F:metalloaminopeptidase activity"/>
    <property type="evidence" value="ECO:0007669"/>
    <property type="project" value="InterPro"/>
</dbReference>
<evidence type="ECO:0000256" key="2">
    <source>
        <dbReference type="ARBA" id="ARBA00001936"/>
    </source>
</evidence>
<evidence type="ECO:0000259" key="9">
    <source>
        <dbReference type="SMART" id="SM01011"/>
    </source>
</evidence>
<accession>A0A176TFA1</accession>
<dbReference type="InterPro" id="IPR036005">
    <property type="entry name" value="Creatinase/aminopeptidase-like"/>
</dbReference>
<feature type="chain" id="PRO_5008049900" description="Xaa-Pro aminopeptidase" evidence="8">
    <location>
        <begin position="21"/>
        <end position="544"/>
    </location>
</feature>
<dbReference type="PANTHER" id="PTHR43226:SF4">
    <property type="entry name" value="XAA-PRO AMINOPEPTIDASE 3"/>
    <property type="match status" value="1"/>
</dbReference>
<gene>
    <name evidence="10" type="ORF">LPB303_03325</name>
</gene>
<reference evidence="10 11" key="1">
    <citation type="submission" date="2016-02" db="EMBL/GenBank/DDBJ databases">
        <title>Draft genome sequence of Polaribacter atrinae KACC17473.</title>
        <authorList>
            <person name="Shin S.-K."/>
            <person name="Yi H."/>
        </authorList>
    </citation>
    <scope>NUCLEOTIDE SEQUENCE [LARGE SCALE GENOMIC DNA]</scope>
    <source>
        <strain evidence="10 11">KACC 17473</strain>
    </source>
</reference>
<dbReference type="SUPFAM" id="SSF55920">
    <property type="entry name" value="Creatinase/aminopeptidase"/>
    <property type="match status" value="1"/>
</dbReference>
<evidence type="ECO:0000313" key="11">
    <source>
        <dbReference type="Proteomes" id="UP000076923"/>
    </source>
</evidence>
<evidence type="ECO:0000256" key="3">
    <source>
        <dbReference type="ARBA" id="ARBA00008766"/>
    </source>
</evidence>
<keyword evidence="11" id="KW-1185">Reference proteome</keyword>
<evidence type="ECO:0000313" key="10">
    <source>
        <dbReference type="EMBL" id="OAD46223.1"/>
    </source>
</evidence>
<evidence type="ECO:0000256" key="5">
    <source>
        <dbReference type="ARBA" id="ARBA00022723"/>
    </source>
</evidence>
<proteinExistence type="inferred from homology"/>